<dbReference type="RefSeq" id="WP_135246050.1">
    <property type="nucleotide sequence ID" value="NZ_SIHO01000002.1"/>
</dbReference>
<keyword evidence="1" id="KW-0830">Ubiquinone</keyword>
<dbReference type="PANTHER" id="PTHR12922">
    <property type="entry name" value="UBIQUINONE BIOSYNTHESIS PROTEIN"/>
    <property type="match status" value="1"/>
</dbReference>
<dbReference type="OrthoDB" id="9775927at2"/>
<protein>
    <submittedName>
        <fullName evidence="1">Ubiquinone biosynthesis protein</fullName>
    </submittedName>
</protein>
<reference evidence="1 2" key="1">
    <citation type="submission" date="2019-02" db="EMBL/GenBank/DDBJ databases">
        <title>Polymorphobacter sp. isolated from the lake at the Tibet of China.</title>
        <authorList>
            <person name="Li A."/>
        </authorList>
    </citation>
    <scope>NUCLEOTIDE SEQUENCE [LARGE SCALE GENOMIC DNA]</scope>
    <source>
        <strain evidence="1 2">DJ1R-1</strain>
    </source>
</reference>
<sequence length="255" mass="28218">MNAMTPPAAFKPDTKLQPLKRDWPTALKALRKLLGDKDDTVQVFEIMRALNGRATRDGYDKLLGTLGGGRMAYERRELSAVLMDREALAKYPAGSLAAHYLAFTAKGQIDAQGLADVSRQVERDSGVDLAHPYAWFGRRTRDVHDFWHILTGYDLTGLGEACLVAFSYAQTRAMGWAVIATGAALRGVRNPSAPYARAIWEGYQRGKSAKWLLAEDYEAMLGEQLEPLRARLGLTPPVLFDSIPVEIRNNGLPKD</sequence>
<dbReference type="GO" id="GO:0006744">
    <property type="term" value="P:ubiquinone biosynthetic process"/>
    <property type="evidence" value="ECO:0007669"/>
    <property type="project" value="InterPro"/>
</dbReference>
<organism evidence="1 2">
    <name type="scientific">Glacieibacterium arshaanense</name>
    <dbReference type="NCBI Taxonomy" id="2511025"/>
    <lineage>
        <taxon>Bacteria</taxon>
        <taxon>Pseudomonadati</taxon>
        <taxon>Pseudomonadota</taxon>
        <taxon>Alphaproteobacteria</taxon>
        <taxon>Sphingomonadales</taxon>
        <taxon>Sphingosinicellaceae</taxon>
        <taxon>Glacieibacterium</taxon>
    </lineage>
</organism>
<dbReference type="Proteomes" id="UP000297737">
    <property type="component" value="Unassembled WGS sequence"/>
</dbReference>
<name>A0A4Y9EN52_9SPHN</name>
<accession>A0A4Y9EN52</accession>
<evidence type="ECO:0000313" key="2">
    <source>
        <dbReference type="Proteomes" id="UP000297737"/>
    </source>
</evidence>
<dbReference type="AlphaFoldDB" id="A0A4Y9EN52"/>
<comment type="caution">
    <text evidence="1">The sequence shown here is derived from an EMBL/GenBank/DDBJ whole genome shotgun (WGS) entry which is preliminary data.</text>
</comment>
<evidence type="ECO:0000313" key="1">
    <source>
        <dbReference type="EMBL" id="TFU03458.1"/>
    </source>
</evidence>
<dbReference type="EMBL" id="SIHO01000002">
    <property type="protein sequence ID" value="TFU03458.1"/>
    <property type="molecule type" value="Genomic_DNA"/>
</dbReference>
<dbReference type="Pfam" id="PF05019">
    <property type="entry name" value="Coq4"/>
    <property type="match status" value="1"/>
</dbReference>
<keyword evidence="2" id="KW-1185">Reference proteome</keyword>
<dbReference type="PANTHER" id="PTHR12922:SF7">
    <property type="entry name" value="UBIQUINONE BIOSYNTHESIS PROTEIN COQ4 HOMOLOG, MITOCHONDRIAL"/>
    <property type="match status" value="1"/>
</dbReference>
<proteinExistence type="predicted"/>
<gene>
    <name evidence="1" type="ORF">EUV02_09825</name>
</gene>
<dbReference type="InterPro" id="IPR007715">
    <property type="entry name" value="Coq4"/>
</dbReference>